<keyword evidence="4 20" id="KW-0444">Lipid biosynthesis</keyword>
<evidence type="ECO:0000256" key="1">
    <source>
        <dbReference type="ARBA" id="ARBA00001962"/>
    </source>
</evidence>
<dbReference type="InterPro" id="IPR036226">
    <property type="entry name" value="LipOase_C_sf"/>
</dbReference>
<dbReference type="GO" id="GO:0006633">
    <property type="term" value="P:fatty acid biosynthetic process"/>
    <property type="evidence" value="ECO:0007669"/>
    <property type="project" value="UniProtKB-KW"/>
</dbReference>
<keyword evidence="9" id="KW-0276">Fatty acid metabolism</keyword>
<evidence type="ECO:0000256" key="15">
    <source>
        <dbReference type="ARBA" id="ARBA00023160"/>
    </source>
</evidence>
<comment type="catalytic activity">
    <reaction evidence="17">
        <text>(9Z,12Z,15Z)-octadecatrienoate + O2 = (13S)-hydroperoxy-(9Z,11E,15Z)-octadecatrienoate</text>
        <dbReference type="Rhea" id="RHEA:34495"/>
        <dbReference type="ChEBI" id="CHEBI:15379"/>
        <dbReference type="ChEBI" id="CHEBI:32387"/>
        <dbReference type="ChEBI" id="CHEBI:58757"/>
        <dbReference type="EC" id="1.13.11.12"/>
    </reaction>
</comment>
<evidence type="ECO:0000259" key="21">
    <source>
        <dbReference type="PROSITE" id="PS50095"/>
    </source>
</evidence>
<evidence type="ECO:0000313" key="24">
    <source>
        <dbReference type="Proteomes" id="UP000236161"/>
    </source>
</evidence>
<organism evidence="23 24">
    <name type="scientific">Apostasia shenzhenica</name>
    <dbReference type="NCBI Taxonomy" id="1088818"/>
    <lineage>
        <taxon>Eukaryota</taxon>
        <taxon>Viridiplantae</taxon>
        <taxon>Streptophyta</taxon>
        <taxon>Embryophyta</taxon>
        <taxon>Tracheophyta</taxon>
        <taxon>Spermatophyta</taxon>
        <taxon>Magnoliopsida</taxon>
        <taxon>Liliopsida</taxon>
        <taxon>Asparagales</taxon>
        <taxon>Orchidaceae</taxon>
        <taxon>Apostasioideae</taxon>
        <taxon>Apostasia</taxon>
    </lineage>
</organism>
<keyword evidence="24" id="KW-1185">Reference proteome</keyword>
<evidence type="ECO:0000256" key="4">
    <source>
        <dbReference type="ARBA" id="ARBA00022516"/>
    </source>
</evidence>
<dbReference type="SUPFAM" id="SSF49723">
    <property type="entry name" value="Lipase/lipooxygenase domain (PLAT/LH2 domain)"/>
    <property type="match status" value="1"/>
</dbReference>
<keyword evidence="7 19" id="KW-0479">Metal-binding</keyword>
<dbReference type="PROSITE" id="PS51393">
    <property type="entry name" value="LIPOXYGENASE_3"/>
    <property type="match status" value="2"/>
</dbReference>
<dbReference type="GO" id="GO:0016165">
    <property type="term" value="F:linoleate 13S-lipoxygenase activity"/>
    <property type="evidence" value="ECO:0007669"/>
    <property type="project" value="UniProtKB-EC"/>
</dbReference>
<evidence type="ECO:0000256" key="17">
    <source>
        <dbReference type="ARBA" id="ARBA00052046"/>
    </source>
</evidence>
<evidence type="ECO:0000256" key="6">
    <source>
        <dbReference type="ARBA" id="ARBA00022640"/>
    </source>
</evidence>
<evidence type="ECO:0000256" key="16">
    <source>
        <dbReference type="ARBA" id="ARBA00051140"/>
    </source>
</evidence>
<dbReference type="InterPro" id="IPR027433">
    <property type="entry name" value="Lipoxygenase_dom_3"/>
</dbReference>
<comment type="function">
    <text evidence="20">Plant lipoxygenase may be involved in a number of diverse aspects of plant physiology including growth and development, pest resistance, and senescence or responses to wounding.</text>
</comment>
<keyword evidence="11 19" id="KW-0223">Dioxygenase</keyword>
<dbReference type="PANTHER" id="PTHR11771">
    <property type="entry name" value="LIPOXYGENASE"/>
    <property type="match status" value="1"/>
</dbReference>
<evidence type="ECO:0000256" key="14">
    <source>
        <dbReference type="ARBA" id="ARBA00023098"/>
    </source>
</evidence>
<dbReference type="Gene3D" id="4.10.372.10">
    <property type="entry name" value="Lipoxygenase-1, Domain 3"/>
    <property type="match status" value="2"/>
</dbReference>
<dbReference type="GO" id="GO:0031408">
    <property type="term" value="P:oxylipin biosynthetic process"/>
    <property type="evidence" value="ECO:0007669"/>
    <property type="project" value="UniProtKB-UniRule"/>
</dbReference>
<protein>
    <recommendedName>
        <fullName evidence="20">Lipoxygenase</fullName>
        <ecNumber evidence="20">1.13.11.-</ecNumber>
    </recommendedName>
</protein>
<dbReference type="InterPro" id="IPR020833">
    <property type="entry name" value="LipOase_Fe_BS"/>
</dbReference>
<comment type="caution">
    <text evidence="18">Lacks conserved residue(s) required for the propagation of feature annotation.</text>
</comment>
<dbReference type="PRINTS" id="PR00468">
    <property type="entry name" value="PLTLPOXGNASE"/>
</dbReference>
<dbReference type="InterPro" id="IPR020834">
    <property type="entry name" value="LipOase_CS"/>
</dbReference>
<dbReference type="InterPro" id="IPR013819">
    <property type="entry name" value="LipOase_C"/>
</dbReference>
<keyword evidence="15 20" id="KW-0275">Fatty acid biosynthesis</keyword>
<dbReference type="Gene3D" id="2.60.60.20">
    <property type="entry name" value="PLAT/LH2 domain"/>
    <property type="match status" value="1"/>
</dbReference>
<dbReference type="EC" id="1.13.11.-" evidence="20"/>
<keyword evidence="8 20" id="KW-0925">Oxylipin biosynthesis</keyword>
<accession>A0A2I0B549</accession>
<comment type="pathway">
    <text evidence="20">Lipid metabolism; oxylipin biosynthesis.</text>
</comment>
<sequence length="1149" mass="129602">MLNPSLHATLNQSSPLHLCSLPWRPAPPAEVKPISLFSPAAPSSFCRRKVARRRTGSGGIKCGAAEADEAVVSVTKKRTPTKVKAVATVKLAVGGIFSHVGITRGLDDIADVLGRSLYLELLSTELDAGKLSELAETGLEKKATGNYAHRARLGGDKEEGKYESEIEIEYDFGEIGAVLVTNEHHKEIYLKDIVIHTIDRSDNHEAKALTVHCHSWVHSKFDNKEKRIFFATKSYLPSETPSGLRRYREKELALLRGDGTGERKTFERIYDYDVYNDLGDPDADADKARPILGGSKELPYPRRCRTGRDRTKKVRIGTDPLSEKRGGSFYIPRDEAFSEVKNQQFSTKTLRSVLHALVPSINSALVDKRLGFPYFTAIDSLFNEGISLPSESVGSFFRSFIPRLIKVISEVDDVLLRFEIPEMMDSMTLNLTLKFNLISFQFCVDDASYLPSETPSGLRRYREKELALLRGDGTGERKTFERIYDYDVYNDLGDPDADADKARPILGGSKELPYPRRCRTGRDRTKKVRIGTDPLSEKRGGSFYIPRDEAFSEVKNQQFSTKTLRSVLHALVPSINSALVDKRLGFPYFTAIDSLFNEGISLPSESVGSFFRSFIPRLIKVISEVDDVLLRFEIPEMMDRDKFSWFRDEEFSRQTLAGVNPLCIQLIREFPIVSKLDPDIYGPAESGITKEHIEREIKGIMTVEEALKEKKLFILDYHDVFLPFVHKVRQLENTTLYASRTVFFLTPDDTLRPIFIELTRPKSPSTPQWRRVFSHCWDATGTWLWRLARAHVGAHDSGFHQLVSHWLRTHSAAEPYIIAANRQLSALHPIYRLLHPHFRFTMEINALAREYLISAGGIIEVSFSPERYSMELSSAAYDQLWRFDMEALPADLVRRGMAVEDPSAEHGLRLTIKDYPYAADGLLVWSAIKQWVTDYVSHYYSGGAAAVSDDNELQAWWSEIRNVGHGDKKDEPWWPELDTPESLIGVLTTIIWTVSGHHAAVNFGQYHYAGYFPNRPTVTRINLPVEEGEPVERLNRFLTKPESVLLESFPSQIQATVVMSVLDILSCHSPDEEYLGGEPEPAWAADPTLRAAFVRFSGRMKEIEGIIDGRNADMNLKNRCGAGIVPYELFKPFSDAGVTGKGVPNSISI</sequence>
<dbReference type="AlphaFoldDB" id="A0A2I0B549"/>
<feature type="domain" description="Lipoxygenase" evidence="22">
    <location>
        <begin position="448"/>
        <end position="1149"/>
    </location>
</feature>
<keyword evidence="6" id="KW-0934">Plastid</keyword>
<proteinExistence type="inferred from homology"/>
<dbReference type="Gene3D" id="1.20.245.10">
    <property type="entry name" value="Lipoxygenase-1, Domain 5"/>
    <property type="match status" value="1"/>
</dbReference>
<dbReference type="InterPro" id="IPR001246">
    <property type="entry name" value="LipOase_plant"/>
</dbReference>
<evidence type="ECO:0000256" key="7">
    <source>
        <dbReference type="ARBA" id="ARBA00022723"/>
    </source>
</evidence>
<feature type="domain" description="Lipoxygenase" evidence="22">
    <location>
        <begin position="234"/>
        <end position="423"/>
    </location>
</feature>
<dbReference type="GO" id="GO:0046872">
    <property type="term" value="F:metal ion binding"/>
    <property type="evidence" value="ECO:0007669"/>
    <property type="project" value="UniProtKB-UniRule"/>
</dbReference>
<keyword evidence="14" id="KW-0443">Lipid metabolism</keyword>
<keyword evidence="13 19" id="KW-0408">Iron</keyword>
<evidence type="ECO:0000256" key="11">
    <source>
        <dbReference type="ARBA" id="ARBA00022964"/>
    </source>
</evidence>
<name>A0A2I0B549_9ASPA</name>
<evidence type="ECO:0000259" key="22">
    <source>
        <dbReference type="PROSITE" id="PS51393"/>
    </source>
</evidence>
<evidence type="ECO:0000256" key="2">
    <source>
        <dbReference type="ARBA" id="ARBA00004229"/>
    </source>
</evidence>
<dbReference type="GO" id="GO:0009507">
    <property type="term" value="C:chloroplast"/>
    <property type="evidence" value="ECO:0007669"/>
    <property type="project" value="UniProtKB-SubCell"/>
</dbReference>
<dbReference type="Gene3D" id="3.10.450.60">
    <property type="match status" value="1"/>
</dbReference>
<dbReference type="SMART" id="SM00308">
    <property type="entry name" value="LH2"/>
    <property type="match status" value="1"/>
</dbReference>
<keyword evidence="12 19" id="KW-0560">Oxidoreductase</keyword>
<comment type="catalytic activity">
    <reaction evidence="16">
        <text>(9Z,12Z)-octadecadienoate + O2 = (13S)-hydroperoxy-(9Z,11E)-octadecadienoate</text>
        <dbReference type="Rhea" id="RHEA:22780"/>
        <dbReference type="ChEBI" id="CHEBI:15379"/>
        <dbReference type="ChEBI" id="CHEBI:30245"/>
        <dbReference type="ChEBI" id="CHEBI:57466"/>
        <dbReference type="EC" id="1.13.11.12"/>
    </reaction>
</comment>
<evidence type="ECO:0000256" key="19">
    <source>
        <dbReference type="RuleBase" id="RU003974"/>
    </source>
</evidence>
<dbReference type="Proteomes" id="UP000236161">
    <property type="component" value="Unassembled WGS sequence"/>
</dbReference>
<evidence type="ECO:0000256" key="13">
    <source>
        <dbReference type="ARBA" id="ARBA00023004"/>
    </source>
</evidence>
<gene>
    <name evidence="23" type="primary">LOX2.1</name>
    <name evidence="23" type="ORF">AXF42_Ash018896</name>
</gene>
<dbReference type="InterPro" id="IPR036392">
    <property type="entry name" value="PLAT/LH2_dom_sf"/>
</dbReference>
<dbReference type="SUPFAM" id="SSF48484">
    <property type="entry name" value="Lipoxigenase"/>
    <property type="match status" value="2"/>
</dbReference>
<reference evidence="23 24" key="1">
    <citation type="journal article" date="2017" name="Nature">
        <title>The Apostasia genome and the evolution of orchids.</title>
        <authorList>
            <person name="Zhang G.Q."/>
            <person name="Liu K.W."/>
            <person name="Li Z."/>
            <person name="Lohaus R."/>
            <person name="Hsiao Y.Y."/>
            <person name="Niu S.C."/>
            <person name="Wang J.Y."/>
            <person name="Lin Y.C."/>
            <person name="Xu Q."/>
            <person name="Chen L.J."/>
            <person name="Yoshida K."/>
            <person name="Fujiwara S."/>
            <person name="Wang Z.W."/>
            <person name="Zhang Y.Q."/>
            <person name="Mitsuda N."/>
            <person name="Wang M."/>
            <person name="Liu G.H."/>
            <person name="Pecoraro L."/>
            <person name="Huang H.X."/>
            <person name="Xiao X.J."/>
            <person name="Lin M."/>
            <person name="Wu X.Y."/>
            <person name="Wu W.L."/>
            <person name="Chen Y.Y."/>
            <person name="Chang S.B."/>
            <person name="Sakamoto S."/>
            <person name="Ohme-Takagi M."/>
            <person name="Yagi M."/>
            <person name="Zeng S.J."/>
            <person name="Shen C.Y."/>
            <person name="Yeh C.M."/>
            <person name="Luo Y.B."/>
            <person name="Tsai W.C."/>
            <person name="Van de Peer Y."/>
            <person name="Liu Z.J."/>
        </authorList>
    </citation>
    <scope>NUCLEOTIDE SEQUENCE [LARGE SCALE GENOMIC DNA]</scope>
    <source>
        <strain evidence="24">cv. Shenzhen</strain>
        <tissue evidence="23">Stem</tissue>
    </source>
</reference>
<dbReference type="PROSITE" id="PS00081">
    <property type="entry name" value="LIPOXYGENASE_2"/>
    <property type="match status" value="1"/>
</dbReference>
<dbReference type="STRING" id="1088818.A0A2I0B549"/>
<feature type="domain" description="PLAT" evidence="21">
    <location>
        <begin position="96"/>
        <end position="231"/>
    </location>
</feature>
<dbReference type="Pfam" id="PF01477">
    <property type="entry name" value="PLAT"/>
    <property type="match status" value="1"/>
</dbReference>
<dbReference type="InterPro" id="IPR042057">
    <property type="entry name" value="Lipoxy_PLAT/LH2"/>
</dbReference>
<dbReference type="InterPro" id="IPR000907">
    <property type="entry name" value="LipOase"/>
</dbReference>
<dbReference type="OrthoDB" id="407298at2759"/>
<dbReference type="InterPro" id="IPR001024">
    <property type="entry name" value="PLAT/LH2_dom"/>
</dbReference>
<dbReference type="UniPathway" id="UPA00382"/>
<dbReference type="CDD" id="cd01751">
    <property type="entry name" value="PLAT_LH2"/>
    <property type="match status" value="1"/>
</dbReference>
<evidence type="ECO:0000313" key="23">
    <source>
        <dbReference type="EMBL" id="PKA62901.1"/>
    </source>
</evidence>
<evidence type="ECO:0000256" key="3">
    <source>
        <dbReference type="ARBA" id="ARBA00009419"/>
    </source>
</evidence>
<evidence type="ECO:0000256" key="10">
    <source>
        <dbReference type="ARBA" id="ARBA00022946"/>
    </source>
</evidence>
<dbReference type="FunFam" id="1.20.245.10:FF:000002">
    <property type="entry name" value="Lipoxygenase"/>
    <property type="match status" value="1"/>
</dbReference>
<dbReference type="PROSITE" id="PS00711">
    <property type="entry name" value="LIPOXYGENASE_1"/>
    <property type="match status" value="1"/>
</dbReference>
<dbReference type="Pfam" id="PF00305">
    <property type="entry name" value="Lipoxygenase"/>
    <property type="match status" value="2"/>
</dbReference>
<keyword evidence="5" id="KW-0150">Chloroplast</keyword>
<evidence type="ECO:0000256" key="5">
    <source>
        <dbReference type="ARBA" id="ARBA00022528"/>
    </source>
</evidence>
<comment type="cofactor">
    <cofactor evidence="1 19">
        <name>Fe cation</name>
        <dbReference type="ChEBI" id="CHEBI:24875"/>
    </cofactor>
</comment>
<dbReference type="PRINTS" id="PR00087">
    <property type="entry name" value="LIPOXYGENASE"/>
</dbReference>
<evidence type="ECO:0000256" key="9">
    <source>
        <dbReference type="ARBA" id="ARBA00022832"/>
    </source>
</evidence>
<evidence type="ECO:0000256" key="12">
    <source>
        <dbReference type="ARBA" id="ARBA00023002"/>
    </source>
</evidence>
<evidence type="ECO:0000256" key="20">
    <source>
        <dbReference type="RuleBase" id="RU003975"/>
    </source>
</evidence>
<dbReference type="Gene3D" id="4.10.375.10">
    <property type="entry name" value="Lipoxygenase-1, Domain 2"/>
    <property type="match status" value="2"/>
</dbReference>
<dbReference type="EMBL" id="KZ451912">
    <property type="protein sequence ID" value="PKA62901.1"/>
    <property type="molecule type" value="Genomic_DNA"/>
</dbReference>
<keyword evidence="10" id="KW-0809">Transit peptide</keyword>
<dbReference type="FunFam" id="3.10.450.60:FF:000005">
    <property type="entry name" value="Lipoxygenase"/>
    <property type="match status" value="1"/>
</dbReference>
<dbReference type="PROSITE" id="PS50095">
    <property type="entry name" value="PLAT"/>
    <property type="match status" value="1"/>
</dbReference>
<evidence type="ECO:0000256" key="18">
    <source>
        <dbReference type="PROSITE-ProRule" id="PRU00152"/>
    </source>
</evidence>
<dbReference type="GO" id="GO:0034440">
    <property type="term" value="P:lipid oxidation"/>
    <property type="evidence" value="ECO:0007669"/>
    <property type="project" value="InterPro"/>
</dbReference>
<comment type="similarity">
    <text evidence="3 19">Belongs to the lipoxygenase family.</text>
</comment>
<comment type="subcellular location">
    <subcellularLocation>
        <location evidence="2">Plastid</location>
        <location evidence="2">Chloroplast</location>
    </subcellularLocation>
</comment>
<evidence type="ECO:0000256" key="8">
    <source>
        <dbReference type="ARBA" id="ARBA00022767"/>
    </source>
</evidence>